<dbReference type="Proteomes" id="UP000291591">
    <property type="component" value="Unassembled WGS sequence"/>
</dbReference>
<proteinExistence type="predicted"/>
<keyword evidence="3" id="KW-1185">Reference proteome</keyword>
<feature type="transmembrane region" description="Helical" evidence="1">
    <location>
        <begin position="127"/>
        <end position="148"/>
    </location>
</feature>
<evidence type="ECO:0000256" key="1">
    <source>
        <dbReference type="SAM" id="Phobius"/>
    </source>
</evidence>
<dbReference type="RefSeq" id="WP_130292502.1">
    <property type="nucleotide sequence ID" value="NZ_SHKL01000001.1"/>
</dbReference>
<name>A0A4Q7V311_PSEST</name>
<keyword evidence="1" id="KW-1133">Transmembrane helix</keyword>
<sequence length="155" mass="16527">MTSPASDVLAESRATAARLLRAARRRIPEILIGLGVVLTVLAVLALAGAFVDDVRIASNRATTAASVLDGSTYWRTVVQFVDDQGGLRTPAVYYPAGLEAGQSIYVEYDTTNPLRVRVAGRSAVDGILPMAGGLVVLWLVLAPVIVWLRRRRAAA</sequence>
<reference evidence="2 3" key="1">
    <citation type="submission" date="2019-02" db="EMBL/GenBank/DDBJ databases">
        <title>Sequencing the genomes of 1000 actinobacteria strains.</title>
        <authorList>
            <person name="Klenk H.-P."/>
        </authorList>
    </citation>
    <scope>NUCLEOTIDE SEQUENCE [LARGE SCALE GENOMIC DNA]</scope>
    <source>
        <strain evidence="2 3">DSM 45779</strain>
    </source>
</reference>
<dbReference type="AlphaFoldDB" id="A0A4Q7V311"/>
<comment type="caution">
    <text evidence="2">The sequence shown here is derived from an EMBL/GenBank/DDBJ whole genome shotgun (WGS) entry which is preliminary data.</text>
</comment>
<dbReference type="OrthoDB" id="4426042at2"/>
<organism evidence="2 3">
    <name type="scientific">Pseudonocardia sediminis</name>
    <dbReference type="NCBI Taxonomy" id="1397368"/>
    <lineage>
        <taxon>Bacteria</taxon>
        <taxon>Bacillati</taxon>
        <taxon>Actinomycetota</taxon>
        <taxon>Actinomycetes</taxon>
        <taxon>Pseudonocardiales</taxon>
        <taxon>Pseudonocardiaceae</taxon>
        <taxon>Pseudonocardia</taxon>
    </lineage>
</organism>
<evidence type="ECO:0000313" key="2">
    <source>
        <dbReference type="EMBL" id="RZT88505.1"/>
    </source>
</evidence>
<accession>A0A4Q7V311</accession>
<feature type="transmembrane region" description="Helical" evidence="1">
    <location>
        <begin position="30"/>
        <end position="51"/>
    </location>
</feature>
<keyword evidence="1" id="KW-0812">Transmembrane</keyword>
<keyword evidence="1" id="KW-0472">Membrane</keyword>
<evidence type="ECO:0000313" key="3">
    <source>
        <dbReference type="Proteomes" id="UP000291591"/>
    </source>
</evidence>
<protein>
    <recommendedName>
        <fullName evidence="4">DUF3592 domain-containing protein</fullName>
    </recommendedName>
</protein>
<evidence type="ECO:0008006" key="4">
    <source>
        <dbReference type="Google" id="ProtNLM"/>
    </source>
</evidence>
<gene>
    <name evidence="2" type="ORF">EV383_5448</name>
</gene>
<dbReference type="EMBL" id="SHKL01000001">
    <property type="protein sequence ID" value="RZT88505.1"/>
    <property type="molecule type" value="Genomic_DNA"/>
</dbReference>